<dbReference type="RefSeq" id="WP_107581593.1">
    <property type="nucleotide sequence ID" value="NZ_JAERMS010000001.1"/>
</dbReference>
<keyword evidence="1" id="KW-0732">Signal</keyword>
<comment type="caution">
    <text evidence="2">The sequence shown here is derived from an EMBL/GenBank/DDBJ whole genome shotgun (WGS) entry which is preliminary data.</text>
</comment>
<dbReference type="Gene3D" id="3.40.390.70">
    <property type="match status" value="1"/>
</dbReference>
<evidence type="ECO:0000256" key="1">
    <source>
        <dbReference type="SAM" id="SignalP"/>
    </source>
</evidence>
<dbReference type="NCBIfam" id="TIGR04549">
    <property type="entry name" value="LP_HExxH_w_tonB"/>
    <property type="match status" value="1"/>
</dbReference>
<organism evidence="2 3">
    <name type="scientific">Prevotella illustrans</name>
    <dbReference type="NCBI Taxonomy" id="2800387"/>
    <lineage>
        <taxon>Bacteria</taxon>
        <taxon>Pseudomonadati</taxon>
        <taxon>Bacteroidota</taxon>
        <taxon>Bacteroidia</taxon>
        <taxon>Bacteroidales</taxon>
        <taxon>Prevotellaceae</taxon>
        <taxon>Prevotella</taxon>
    </lineage>
</organism>
<accession>A0ABS3M237</accession>
<evidence type="ECO:0000313" key="3">
    <source>
        <dbReference type="Proteomes" id="UP000664265"/>
    </source>
</evidence>
<dbReference type="EMBL" id="JAERMS010000001">
    <property type="protein sequence ID" value="MBO1362209.1"/>
    <property type="molecule type" value="Genomic_DNA"/>
</dbReference>
<evidence type="ECO:0000313" key="2">
    <source>
        <dbReference type="EMBL" id="MBO1362209.1"/>
    </source>
</evidence>
<dbReference type="InterPro" id="IPR030890">
    <property type="entry name" value="LP_HExxH_w_TonB"/>
</dbReference>
<dbReference type="Proteomes" id="UP000664265">
    <property type="component" value="Unassembled WGS sequence"/>
</dbReference>
<name>A0ABS3M237_9BACT</name>
<reference evidence="2 3" key="1">
    <citation type="submission" date="2021-01" db="EMBL/GenBank/DDBJ databases">
        <title>Prevotella A2931 sp. nov.</title>
        <authorList>
            <person name="Buhl M."/>
            <person name="Oberhettinger P."/>
        </authorList>
    </citation>
    <scope>NUCLEOTIDE SEQUENCE [LARGE SCALE GENOMIC DNA]</scope>
    <source>
        <strain evidence="2 3">A2931</strain>
    </source>
</reference>
<keyword evidence="3" id="KW-1185">Reference proteome</keyword>
<feature type="signal peptide" evidence="1">
    <location>
        <begin position="1"/>
        <end position="21"/>
    </location>
</feature>
<sequence>MKNIKLFLMMAVLALTTACTSDNLSSESIFDTKAPQRSEFDEWLKKNYTDPYNIRFNYLYVDQNSDLSYNVTPASITNSIALAKIVKHVWLDAYTELMGPDFLKQHCFREFQLIGSAQYTSQGSVVLGFAEGGIRVNLFQINHLDINDIFIERKYPFRDKPKRPLKLDLNRAYFHTMHHEFAHILTQLKDYSTDFRTVSAGKFHSNDWINVNDTVSGRDGFVTGYASSEYNEDFAEVFSCYVTDTDEMWNTRLEQAIDPETGSRDGVNAILTKLDMIRSYLMNSWGVDIDKLREIVLRRSGEVEKLDLKTLN</sequence>
<dbReference type="PROSITE" id="PS51257">
    <property type="entry name" value="PROKAR_LIPOPROTEIN"/>
    <property type="match status" value="1"/>
</dbReference>
<dbReference type="SUPFAM" id="SSF55486">
    <property type="entry name" value="Metalloproteases ('zincins'), catalytic domain"/>
    <property type="match status" value="1"/>
</dbReference>
<dbReference type="Pfam" id="PF15890">
    <property type="entry name" value="Peptidase_Mx1"/>
    <property type="match status" value="1"/>
</dbReference>
<feature type="chain" id="PRO_5047015308" evidence="1">
    <location>
        <begin position="22"/>
        <end position="312"/>
    </location>
</feature>
<proteinExistence type="predicted"/>
<gene>
    <name evidence="2" type="ORF">JHU38_00170</name>
</gene>
<protein>
    <submittedName>
        <fullName evidence="2">Zinc-binding metallopeptidase</fullName>
    </submittedName>
</protein>